<keyword evidence="3" id="KW-1185">Reference proteome</keyword>
<dbReference type="RefSeq" id="WP_218860489.1">
    <property type="nucleotide sequence ID" value="NZ_JACBZR010000001.1"/>
</dbReference>
<accession>A0A7Z0DH68</accession>
<feature type="compositionally biased region" description="Basic and acidic residues" evidence="1">
    <location>
        <begin position="1"/>
        <end position="12"/>
    </location>
</feature>
<dbReference type="PANTHER" id="PTHR48228">
    <property type="entry name" value="SUCCINYL-COA--D-CITRAMALATE COA-TRANSFERASE"/>
    <property type="match status" value="1"/>
</dbReference>
<dbReference type="SUPFAM" id="SSF89796">
    <property type="entry name" value="CoA-transferase family III (CaiB/BaiF)"/>
    <property type="match status" value="1"/>
</dbReference>
<feature type="compositionally biased region" description="Low complexity" evidence="1">
    <location>
        <begin position="13"/>
        <end position="22"/>
    </location>
</feature>
<reference evidence="2 3" key="1">
    <citation type="submission" date="2020-07" db="EMBL/GenBank/DDBJ databases">
        <title>Sequencing the genomes of 1000 actinobacteria strains.</title>
        <authorList>
            <person name="Klenk H.-P."/>
        </authorList>
    </citation>
    <scope>NUCLEOTIDE SEQUENCE [LARGE SCALE GENOMIC DNA]</scope>
    <source>
        <strain evidence="2 3">DSM 26487</strain>
    </source>
</reference>
<dbReference type="AlphaFoldDB" id="A0A7Z0DH68"/>
<protein>
    <submittedName>
        <fullName evidence="2">Crotonobetainyl-CoA:carnitine CoA-transferase CaiB-like acyl-CoA transferase</fullName>
    </submittedName>
</protein>
<comment type="caution">
    <text evidence="2">The sequence shown here is derived from an EMBL/GenBank/DDBJ whole genome shotgun (WGS) entry which is preliminary data.</text>
</comment>
<evidence type="ECO:0000256" key="1">
    <source>
        <dbReference type="SAM" id="MobiDB-lite"/>
    </source>
</evidence>
<keyword evidence="2" id="KW-0808">Transferase</keyword>
<proteinExistence type="predicted"/>
<dbReference type="InterPro" id="IPR003673">
    <property type="entry name" value="CoA-Trfase_fam_III"/>
</dbReference>
<dbReference type="Pfam" id="PF02515">
    <property type="entry name" value="CoA_transf_3"/>
    <property type="match status" value="1"/>
</dbReference>
<dbReference type="Gene3D" id="3.40.50.10540">
    <property type="entry name" value="Crotonobetainyl-coa:carnitine coa-transferase, domain 1"/>
    <property type="match status" value="1"/>
</dbReference>
<evidence type="ECO:0000313" key="2">
    <source>
        <dbReference type="EMBL" id="NYI75520.1"/>
    </source>
</evidence>
<dbReference type="InterPro" id="IPR050509">
    <property type="entry name" value="CoA-transferase_III"/>
</dbReference>
<feature type="region of interest" description="Disordered" evidence="1">
    <location>
        <begin position="1"/>
        <end position="22"/>
    </location>
</feature>
<dbReference type="EMBL" id="JACBZR010000001">
    <property type="protein sequence ID" value="NYI75520.1"/>
    <property type="molecule type" value="Genomic_DNA"/>
</dbReference>
<dbReference type="Proteomes" id="UP000564496">
    <property type="component" value="Unassembled WGS sequence"/>
</dbReference>
<gene>
    <name evidence="2" type="ORF">BJ988_000168</name>
</gene>
<evidence type="ECO:0000313" key="3">
    <source>
        <dbReference type="Proteomes" id="UP000564496"/>
    </source>
</evidence>
<dbReference type="PANTHER" id="PTHR48228:SF5">
    <property type="entry name" value="ALPHA-METHYLACYL-COA RACEMASE"/>
    <property type="match status" value="1"/>
</dbReference>
<organism evidence="2 3">
    <name type="scientific">Nocardioides panzhihuensis</name>
    <dbReference type="NCBI Taxonomy" id="860243"/>
    <lineage>
        <taxon>Bacteria</taxon>
        <taxon>Bacillati</taxon>
        <taxon>Actinomycetota</taxon>
        <taxon>Actinomycetes</taxon>
        <taxon>Propionibacteriales</taxon>
        <taxon>Nocardioidaceae</taxon>
        <taxon>Nocardioides</taxon>
    </lineage>
</organism>
<sequence length="426" mass="44098">MPAPEAPRDDARPATAEPTAAARAEALRDWAASGAMALTGSTDGPPTAAPGRAASFVRESLGRVAELAESRSGGRPTLPDVRLLGERAAIAGFTRNAPWSCGGAFRTMRTTDGWLGLSLARTDDLSLVPALVEGDVAGDPWLALTAWASLLPTEQAADRAQLLGLATASSLPGPTREPVLVTEGGSRRKPSDRPRILDLTSLWAGPLCAHLLAAGGAEMVKVESTRRPEGARRGPPRFFDLLHAGHRMVALDFGDPADVARLRELVRSADLVVEASRPRALRQLGIDAAEVVADGTSWLSITAHGRHAELIGFGDDVAVGAGLAVRVDDAVVPCGDALADPLAGVAAAVAAEEALASPTARLVDVSMHHVAASVADGEPAPHVVRREGAMWWVDCDAGSFPVAEPVARVSVDAAGVLGADNVEVLR</sequence>
<dbReference type="GO" id="GO:0016740">
    <property type="term" value="F:transferase activity"/>
    <property type="evidence" value="ECO:0007669"/>
    <property type="project" value="UniProtKB-KW"/>
</dbReference>
<dbReference type="InterPro" id="IPR023606">
    <property type="entry name" value="CoA-Trfase_III_dom_1_sf"/>
</dbReference>
<name>A0A7Z0DH68_9ACTN</name>